<proteinExistence type="predicted"/>
<dbReference type="Pfam" id="PF00072">
    <property type="entry name" value="Response_reg"/>
    <property type="match status" value="1"/>
</dbReference>
<evidence type="ECO:0000256" key="1">
    <source>
        <dbReference type="ARBA" id="ARBA00022553"/>
    </source>
</evidence>
<dbReference type="Gene3D" id="3.40.50.2300">
    <property type="match status" value="1"/>
</dbReference>
<name>A0ABY6CM77_9BACT</name>
<dbReference type="PROSITE" id="PS50043">
    <property type="entry name" value="HTH_LUXR_2"/>
    <property type="match status" value="1"/>
</dbReference>
<dbReference type="InterPro" id="IPR001789">
    <property type="entry name" value="Sig_transdc_resp-reg_receiver"/>
</dbReference>
<evidence type="ECO:0000313" key="6">
    <source>
        <dbReference type="EMBL" id="UXP31606.1"/>
    </source>
</evidence>
<dbReference type="CDD" id="cd06170">
    <property type="entry name" value="LuxR_C_like"/>
    <property type="match status" value="1"/>
</dbReference>
<dbReference type="PANTHER" id="PTHR43214:SF43">
    <property type="entry name" value="TWO-COMPONENT RESPONSE REGULATOR"/>
    <property type="match status" value="1"/>
</dbReference>
<organism evidence="6 7">
    <name type="scientific">Reichenbachiella agarivorans</name>
    <dbReference type="NCBI Taxonomy" id="2979464"/>
    <lineage>
        <taxon>Bacteria</taxon>
        <taxon>Pseudomonadati</taxon>
        <taxon>Bacteroidota</taxon>
        <taxon>Cytophagia</taxon>
        <taxon>Cytophagales</taxon>
        <taxon>Reichenbachiellaceae</taxon>
        <taxon>Reichenbachiella</taxon>
    </lineage>
</organism>
<gene>
    <name evidence="6" type="ORF">N6H18_14740</name>
</gene>
<keyword evidence="1 3" id="KW-0597">Phosphoprotein</keyword>
<feature type="modified residue" description="4-aspartylphosphate" evidence="3">
    <location>
        <position position="56"/>
    </location>
</feature>
<dbReference type="Proteomes" id="UP001065174">
    <property type="component" value="Chromosome"/>
</dbReference>
<keyword evidence="7" id="KW-1185">Reference proteome</keyword>
<evidence type="ECO:0000313" key="7">
    <source>
        <dbReference type="Proteomes" id="UP001065174"/>
    </source>
</evidence>
<dbReference type="SUPFAM" id="SSF46894">
    <property type="entry name" value="C-terminal effector domain of the bipartite response regulators"/>
    <property type="match status" value="1"/>
</dbReference>
<feature type="domain" description="Response regulatory" evidence="5">
    <location>
        <begin position="5"/>
        <end position="121"/>
    </location>
</feature>
<dbReference type="InterPro" id="IPR011006">
    <property type="entry name" value="CheY-like_superfamily"/>
</dbReference>
<dbReference type="InterPro" id="IPR058245">
    <property type="entry name" value="NreC/VraR/RcsB-like_REC"/>
</dbReference>
<dbReference type="SMART" id="SM00448">
    <property type="entry name" value="REC"/>
    <property type="match status" value="1"/>
</dbReference>
<dbReference type="InterPro" id="IPR016032">
    <property type="entry name" value="Sig_transdc_resp-reg_C-effctor"/>
</dbReference>
<sequence length="217" mass="24089">MNKIKLFVVDDHTIVRDGIMAMLIGDPEIEIAGDFGSGCDLFPALNRAHPDVVLLDITLPGLSGIEIAKLIHEAHPQMGILMLSALSDESSIIQSIKAGAKGFLPKDIDKKELRKAILEVHKGNRYFGSVITQTIFDCYIQNIVSKVDISEEPHLTDREIEIIKQFCNGLLYKEIADQLGISIKTVESHKAKIMSKLELKSTVDLVKYAINKRIIVL</sequence>
<dbReference type="SMART" id="SM00421">
    <property type="entry name" value="HTH_LUXR"/>
    <property type="match status" value="1"/>
</dbReference>
<evidence type="ECO:0000256" key="2">
    <source>
        <dbReference type="ARBA" id="ARBA00023125"/>
    </source>
</evidence>
<dbReference type="SUPFAM" id="SSF52172">
    <property type="entry name" value="CheY-like"/>
    <property type="match status" value="1"/>
</dbReference>
<evidence type="ECO:0000259" key="4">
    <source>
        <dbReference type="PROSITE" id="PS50043"/>
    </source>
</evidence>
<dbReference type="InterPro" id="IPR000792">
    <property type="entry name" value="Tscrpt_reg_LuxR_C"/>
</dbReference>
<dbReference type="PANTHER" id="PTHR43214">
    <property type="entry name" value="TWO-COMPONENT RESPONSE REGULATOR"/>
    <property type="match status" value="1"/>
</dbReference>
<reference evidence="6" key="1">
    <citation type="submission" date="2022-09" db="EMBL/GenBank/DDBJ databases">
        <title>Comparative genomics and taxonomic characterization of three novel marine species of genus Reichenbachiella exhibiting antioxidant and polysaccharide degradation activities.</title>
        <authorList>
            <person name="Muhammad N."/>
            <person name="Lee Y.-J."/>
            <person name="Ko J."/>
            <person name="Kim S.-G."/>
        </authorList>
    </citation>
    <scope>NUCLEOTIDE SEQUENCE</scope>
    <source>
        <strain evidence="6">BKB1-1</strain>
    </source>
</reference>
<dbReference type="RefSeq" id="WP_262309045.1">
    <property type="nucleotide sequence ID" value="NZ_CP106679.1"/>
</dbReference>
<evidence type="ECO:0000256" key="3">
    <source>
        <dbReference type="PROSITE-ProRule" id="PRU00169"/>
    </source>
</evidence>
<dbReference type="EMBL" id="CP106679">
    <property type="protein sequence ID" value="UXP31606.1"/>
    <property type="molecule type" value="Genomic_DNA"/>
</dbReference>
<dbReference type="CDD" id="cd17535">
    <property type="entry name" value="REC_NarL-like"/>
    <property type="match status" value="1"/>
</dbReference>
<keyword evidence="2" id="KW-0238">DNA-binding</keyword>
<dbReference type="PRINTS" id="PR00038">
    <property type="entry name" value="HTHLUXR"/>
</dbReference>
<accession>A0ABY6CM77</accession>
<dbReference type="Pfam" id="PF00196">
    <property type="entry name" value="GerE"/>
    <property type="match status" value="1"/>
</dbReference>
<dbReference type="PROSITE" id="PS50110">
    <property type="entry name" value="RESPONSE_REGULATORY"/>
    <property type="match status" value="1"/>
</dbReference>
<dbReference type="InterPro" id="IPR039420">
    <property type="entry name" value="WalR-like"/>
</dbReference>
<feature type="domain" description="HTH luxR-type" evidence="4">
    <location>
        <begin position="148"/>
        <end position="213"/>
    </location>
</feature>
<protein>
    <submittedName>
        <fullName evidence="6">Response regulator transcription factor</fullName>
    </submittedName>
</protein>
<evidence type="ECO:0000259" key="5">
    <source>
        <dbReference type="PROSITE" id="PS50110"/>
    </source>
</evidence>